<accession>A0A0K1E8T6</accession>
<dbReference type="STRING" id="52.CMC5_014000"/>
<evidence type="ECO:0000313" key="3">
    <source>
        <dbReference type="Proteomes" id="UP000067626"/>
    </source>
</evidence>
<keyword evidence="3" id="KW-1185">Reference proteome</keyword>
<dbReference type="OrthoDB" id="5532877at2"/>
<dbReference type="AlphaFoldDB" id="A0A0K1E8T6"/>
<dbReference type="Proteomes" id="UP000067626">
    <property type="component" value="Chromosome"/>
</dbReference>
<evidence type="ECO:0000313" key="2">
    <source>
        <dbReference type="EMBL" id="AKT37269.1"/>
    </source>
</evidence>
<name>A0A0K1E8T6_CHOCO</name>
<sequence>MRAWKKGFACLWLALAAAGASFTGCSLQETCGGGGDGDEGAGCEGPLDEQCPADFKNEAEGEVTLRFRNESADPIYLGPRTRAACGFFDGFSLKTASGDDVPWYFDPCETTCETLHAECLADCAEPPVYKIEANGSIDIRWNGLIRQTRALSCEGESQTSCTQRVRPSADLGPLTVTGQIYTQVLDCNANENCDCEPVAPATSCLIPRVGSSDRVTLSGAQPTTSAAYEDGQAMVELVFR</sequence>
<dbReference type="PROSITE" id="PS51257">
    <property type="entry name" value="PROKAR_LIPOPROTEIN"/>
    <property type="match status" value="1"/>
</dbReference>
<gene>
    <name evidence="2" type="ORF">CMC5_014000</name>
</gene>
<proteinExistence type="predicted"/>
<reference evidence="2 3" key="1">
    <citation type="submission" date="2015-07" db="EMBL/GenBank/DDBJ databases">
        <title>Genome analysis of myxobacterium Chondromyces crocatus Cm c5 reveals a high potential for natural compound synthesis and the genetic basis for the loss of fruiting body formation.</title>
        <authorList>
            <person name="Zaburannyi N."/>
            <person name="Bunk B."/>
            <person name="Maier J."/>
            <person name="Overmann J."/>
            <person name="Mueller R."/>
        </authorList>
    </citation>
    <scope>NUCLEOTIDE SEQUENCE [LARGE SCALE GENOMIC DNA]</scope>
    <source>
        <strain evidence="2 3">Cm c5</strain>
    </source>
</reference>
<evidence type="ECO:0000256" key="1">
    <source>
        <dbReference type="SAM" id="SignalP"/>
    </source>
</evidence>
<feature type="signal peptide" evidence="1">
    <location>
        <begin position="1"/>
        <end position="20"/>
    </location>
</feature>
<evidence type="ECO:0008006" key="4">
    <source>
        <dbReference type="Google" id="ProtNLM"/>
    </source>
</evidence>
<dbReference type="EMBL" id="CP012159">
    <property type="protein sequence ID" value="AKT37269.1"/>
    <property type="molecule type" value="Genomic_DNA"/>
</dbReference>
<feature type="chain" id="PRO_5005459040" description="Secreted protein" evidence="1">
    <location>
        <begin position="21"/>
        <end position="240"/>
    </location>
</feature>
<dbReference type="RefSeq" id="WP_050429661.1">
    <property type="nucleotide sequence ID" value="NZ_CP012159.1"/>
</dbReference>
<organism evidence="2 3">
    <name type="scientific">Chondromyces crocatus</name>
    <dbReference type="NCBI Taxonomy" id="52"/>
    <lineage>
        <taxon>Bacteria</taxon>
        <taxon>Pseudomonadati</taxon>
        <taxon>Myxococcota</taxon>
        <taxon>Polyangia</taxon>
        <taxon>Polyangiales</taxon>
        <taxon>Polyangiaceae</taxon>
        <taxon>Chondromyces</taxon>
    </lineage>
</organism>
<protein>
    <recommendedName>
        <fullName evidence="4">Secreted protein</fullName>
    </recommendedName>
</protein>
<keyword evidence="1" id="KW-0732">Signal</keyword>
<dbReference type="KEGG" id="ccro:CMC5_014000"/>